<protein>
    <submittedName>
        <fullName evidence="2">PSP1 domain-containing protein</fullName>
    </submittedName>
</protein>
<dbReference type="InterPro" id="IPR047767">
    <property type="entry name" value="PSP1-like"/>
</dbReference>
<dbReference type="EMBL" id="ATBP01000615">
    <property type="protein sequence ID" value="ETR69551.1"/>
    <property type="molecule type" value="Genomic_DNA"/>
</dbReference>
<dbReference type="NCBIfam" id="NF041131">
    <property type="entry name" value="RicT_YaaT_fam"/>
    <property type="match status" value="1"/>
</dbReference>
<dbReference type="PROSITE" id="PS51411">
    <property type="entry name" value="PSP1_C"/>
    <property type="match status" value="1"/>
</dbReference>
<reference evidence="3" key="1">
    <citation type="submission" date="2012-11" db="EMBL/GenBank/DDBJ databases">
        <authorList>
            <person name="Lucero-Rivera Y.E."/>
            <person name="Tovar-Ramirez D."/>
        </authorList>
    </citation>
    <scope>NUCLEOTIDE SEQUENCE [LARGE SCALE GENOMIC DNA]</scope>
    <source>
        <strain evidence="3">Araruama</strain>
    </source>
</reference>
<evidence type="ECO:0000313" key="3">
    <source>
        <dbReference type="Proteomes" id="UP000189670"/>
    </source>
</evidence>
<sequence>MLETDLFHFNKAAFAQFMELKMTKSVGVKFKNSNKIYHFDPGGQQYADGDQVVVDTERGPAFGTIVNEGKFRDDLLDSQELKKVTRSANEEDIIQFKRSCEIEKEAMAFCLQCIEELGLEMNLFEVESTFEVTKLTFYFTADGRVDFRELVKMLVREYRTKIEMRQVGVRNQARMWGGIGRCGREICCATYLKNFEPVSIRMAKEQNLSLNPTKISGLCGRLMCCLNYEYDTYRYLRNFFPKISTVVETETGPARVIRHNIIRGLITVKYFGGTELEVPLNKISFQSKFDISDFEKSDTSNDLSMGDDDEQKYILCDNPHILC</sequence>
<accession>A0A1V1P415</accession>
<dbReference type="InterPro" id="IPR007557">
    <property type="entry name" value="PSP1_C"/>
</dbReference>
<dbReference type="Pfam" id="PF04468">
    <property type="entry name" value="PSP1"/>
    <property type="match status" value="1"/>
</dbReference>
<feature type="domain" description="PSP1 C-terminal" evidence="1">
    <location>
        <begin position="82"/>
        <end position="167"/>
    </location>
</feature>
<dbReference type="AlphaFoldDB" id="A0A1V1P415"/>
<evidence type="ECO:0000259" key="1">
    <source>
        <dbReference type="PROSITE" id="PS51411"/>
    </source>
</evidence>
<proteinExistence type="predicted"/>
<gene>
    <name evidence="2" type="ORF">OMM_03864</name>
</gene>
<dbReference type="PANTHER" id="PTHR43830">
    <property type="entry name" value="PROTEIN PSP1"/>
    <property type="match status" value="1"/>
</dbReference>
<evidence type="ECO:0000313" key="2">
    <source>
        <dbReference type="EMBL" id="ETR69551.1"/>
    </source>
</evidence>
<comment type="caution">
    <text evidence="2">The sequence shown here is derived from an EMBL/GenBank/DDBJ whole genome shotgun (WGS) entry which is preliminary data.</text>
</comment>
<name>A0A1V1P415_9BACT</name>
<dbReference type="Proteomes" id="UP000189670">
    <property type="component" value="Unassembled WGS sequence"/>
</dbReference>
<organism evidence="2 3">
    <name type="scientific">Candidatus Magnetoglobus multicellularis str. Araruama</name>
    <dbReference type="NCBI Taxonomy" id="890399"/>
    <lineage>
        <taxon>Bacteria</taxon>
        <taxon>Pseudomonadati</taxon>
        <taxon>Thermodesulfobacteriota</taxon>
        <taxon>Desulfobacteria</taxon>
        <taxon>Desulfobacterales</taxon>
        <taxon>Desulfobacteraceae</taxon>
        <taxon>Candidatus Magnetoglobus</taxon>
    </lineage>
</organism>
<dbReference type="PANTHER" id="PTHR43830:SF3">
    <property type="entry name" value="PROTEIN PSP1"/>
    <property type="match status" value="1"/>
</dbReference>
<dbReference type="GO" id="GO:0005737">
    <property type="term" value="C:cytoplasm"/>
    <property type="evidence" value="ECO:0007669"/>
    <property type="project" value="TreeGrafter"/>
</dbReference>